<evidence type="ECO:0000313" key="3">
    <source>
        <dbReference type="Proteomes" id="UP001331761"/>
    </source>
</evidence>
<reference evidence="2 3" key="1">
    <citation type="submission" date="2019-10" db="EMBL/GenBank/DDBJ databases">
        <title>Assembly and Annotation for the nematode Trichostrongylus colubriformis.</title>
        <authorList>
            <person name="Martin J."/>
        </authorList>
    </citation>
    <scope>NUCLEOTIDE SEQUENCE [LARGE SCALE GENOMIC DNA]</scope>
    <source>
        <strain evidence="2">G859</strain>
        <tissue evidence="2">Whole worm</tissue>
    </source>
</reference>
<protein>
    <submittedName>
        <fullName evidence="2">Uncharacterized protein</fullName>
    </submittedName>
</protein>
<dbReference type="Proteomes" id="UP001331761">
    <property type="component" value="Unassembled WGS sequence"/>
</dbReference>
<evidence type="ECO:0000313" key="2">
    <source>
        <dbReference type="EMBL" id="KAK5972738.1"/>
    </source>
</evidence>
<name>A0AAN8IJH6_TRICO</name>
<organism evidence="2 3">
    <name type="scientific">Trichostrongylus colubriformis</name>
    <name type="common">Black scour worm</name>
    <dbReference type="NCBI Taxonomy" id="6319"/>
    <lineage>
        <taxon>Eukaryota</taxon>
        <taxon>Metazoa</taxon>
        <taxon>Ecdysozoa</taxon>
        <taxon>Nematoda</taxon>
        <taxon>Chromadorea</taxon>
        <taxon>Rhabditida</taxon>
        <taxon>Rhabditina</taxon>
        <taxon>Rhabditomorpha</taxon>
        <taxon>Strongyloidea</taxon>
        <taxon>Trichostrongylidae</taxon>
        <taxon>Trichostrongylus</taxon>
    </lineage>
</organism>
<evidence type="ECO:0000256" key="1">
    <source>
        <dbReference type="SAM" id="MobiDB-lite"/>
    </source>
</evidence>
<feature type="compositionally biased region" description="Polar residues" evidence="1">
    <location>
        <begin position="115"/>
        <end position="126"/>
    </location>
</feature>
<dbReference type="AlphaFoldDB" id="A0AAN8IJH6"/>
<gene>
    <name evidence="2" type="ORF">GCK32_018996</name>
</gene>
<proteinExistence type="predicted"/>
<dbReference type="EMBL" id="WIXE01016349">
    <property type="protein sequence ID" value="KAK5972738.1"/>
    <property type="molecule type" value="Genomic_DNA"/>
</dbReference>
<accession>A0AAN8IJH6</accession>
<comment type="caution">
    <text evidence="2">The sequence shown here is derived from an EMBL/GenBank/DDBJ whole genome shotgun (WGS) entry which is preliminary data.</text>
</comment>
<sequence length="140" mass="15655">MQQPAPYSFHLDDQPRVVPSVYAADLELARGAGNTTNYMQSGFCGTLPKNEQVQNQNLNESGDTPQPVYSRYANLPIYYNSTNGTMWEDEMAWKYSYHVPSTKDTPFGKGADTLKPNTPLSKSPKSSAVKEKEFSAYFDP</sequence>
<feature type="region of interest" description="Disordered" evidence="1">
    <location>
        <begin position="105"/>
        <end position="140"/>
    </location>
</feature>
<keyword evidence="3" id="KW-1185">Reference proteome</keyword>